<evidence type="ECO:0000313" key="2">
    <source>
        <dbReference type="Proteomes" id="UP001066276"/>
    </source>
</evidence>
<gene>
    <name evidence="1" type="ORF">NDU88_010273</name>
</gene>
<evidence type="ECO:0000313" key="1">
    <source>
        <dbReference type="EMBL" id="KAJ1157566.1"/>
    </source>
</evidence>
<name>A0AAV7RXP5_PLEWA</name>
<protein>
    <submittedName>
        <fullName evidence="1">Uncharacterized protein</fullName>
    </submittedName>
</protein>
<dbReference type="AlphaFoldDB" id="A0AAV7RXP5"/>
<accession>A0AAV7RXP5</accession>
<dbReference type="EMBL" id="JANPWB010000009">
    <property type="protein sequence ID" value="KAJ1157566.1"/>
    <property type="molecule type" value="Genomic_DNA"/>
</dbReference>
<reference evidence="1" key="1">
    <citation type="journal article" date="2022" name="bioRxiv">
        <title>Sequencing and chromosome-scale assembly of the giantPleurodeles waltlgenome.</title>
        <authorList>
            <person name="Brown T."/>
            <person name="Elewa A."/>
            <person name="Iarovenko S."/>
            <person name="Subramanian E."/>
            <person name="Araus A.J."/>
            <person name="Petzold A."/>
            <person name="Susuki M."/>
            <person name="Suzuki K.-i.T."/>
            <person name="Hayashi T."/>
            <person name="Toyoda A."/>
            <person name="Oliveira C."/>
            <person name="Osipova E."/>
            <person name="Leigh N.D."/>
            <person name="Simon A."/>
            <person name="Yun M.H."/>
        </authorList>
    </citation>
    <scope>NUCLEOTIDE SEQUENCE</scope>
    <source>
        <strain evidence="1">20211129_DDA</strain>
        <tissue evidence="1">Liver</tissue>
    </source>
</reference>
<keyword evidence="2" id="KW-1185">Reference proteome</keyword>
<dbReference type="Proteomes" id="UP001066276">
    <property type="component" value="Chromosome 5"/>
</dbReference>
<comment type="caution">
    <text evidence="1">The sequence shown here is derived from an EMBL/GenBank/DDBJ whole genome shotgun (WGS) entry which is preliminary data.</text>
</comment>
<proteinExistence type="predicted"/>
<sequence>MDVGVVTTSEGCVVMGVLLMEVVDEDVVHAGESGDATGREVDDEEEGDTVEAVDVGVSSWEWCPNGACEMKCGAYVCLTHLCVLIWVNADLKVCLG</sequence>
<organism evidence="1 2">
    <name type="scientific">Pleurodeles waltl</name>
    <name type="common">Iberian ribbed newt</name>
    <dbReference type="NCBI Taxonomy" id="8319"/>
    <lineage>
        <taxon>Eukaryota</taxon>
        <taxon>Metazoa</taxon>
        <taxon>Chordata</taxon>
        <taxon>Craniata</taxon>
        <taxon>Vertebrata</taxon>
        <taxon>Euteleostomi</taxon>
        <taxon>Amphibia</taxon>
        <taxon>Batrachia</taxon>
        <taxon>Caudata</taxon>
        <taxon>Salamandroidea</taxon>
        <taxon>Salamandridae</taxon>
        <taxon>Pleurodelinae</taxon>
        <taxon>Pleurodeles</taxon>
    </lineage>
</organism>